<dbReference type="RefSeq" id="WP_118152921.1">
    <property type="nucleotide sequence ID" value="NZ_QWEY01000007.1"/>
</dbReference>
<accession>A0A411Z0M2</accession>
<dbReference type="SUPFAM" id="SSF144064">
    <property type="entry name" value="Heme iron utilization protein-like"/>
    <property type="match status" value="1"/>
</dbReference>
<comment type="caution">
    <text evidence="1">The sequence shown here is derived from an EMBL/GenBank/DDBJ whole genome shotgun (WGS) entry which is preliminary data.</text>
</comment>
<dbReference type="AlphaFoldDB" id="A0A411Z0M2"/>
<organism evidence="1 2">
    <name type="scientific">Pseudotabrizicola alkalilacus</name>
    <dbReference type="NCBI Taxonomy" id="2305252"/>
    <lineage>
        <taxon>Bacteria</taxon>
        <taxon>Pseudomonadati</taxon>
        <taxon>Pseudomonadota</taxon>
        <taxon>Alphaproteobacteria</taxon>
        <taxon>Rhodobacterales</taxon>
        <taxon>Paracoccaceae</taxon>
        <taxon>Pseudotabrizicola</taxon>
    </lineage>
</organism>
<proteinExistence type="predicted"/>
<gene>
    <name evidence="1" type="ORF">D1012_13075</name>
</gene>
<evidence type="ECO:0000313" key="1">
    <source>
        <dbReference type="EMBL" id="RGP36600.1"/>
    </source>
</evidence>
<dbReference type="OrthoDB" id="316630at2"/>
<protein>
    <submittedName>
        <fullName evidence="1">Uncharacterized protein</fullName>
    </submittedName>
</protein>
<dbReference type="Gene3D" id="3.40.1570.10">
    <property type="entry name" value="HemS/ChuS/ChuX like domains"/>
    <property type="match status" value="2"/>
</dbReference>
<sequence length="242" mass="25346">MTTLHPAPLAPLDQPPLERLIGAAPGKVLERLPRMGRVMVIAKTGGATHERIGVVEAVTPEAGRLRLSGACHAASIDPAPVAQILIDRRSVMQGKSYPRLTFLDSSGAVIAAVVSMDGGEAMEAALTGFARHAVAPEPSEPPTSAPENLSEEDAGFVLLSALAETAVPVTISVEQPGFTQGWQGRIETVRPAMGFINVMTPDFHLHLKTGAVTSWQIVEGRHIALNALGQPTGLILAPEADA</sequence>
<evidence type="ECO:0000313" key="2">
    <source>
        <dbReference type="Proteomes" id="UP000284547"/>
    </source>
</evidence>
<dbReference type="InterPro" id="IPR053733">
    <property type="entry name" value="Heme_Transport_Util_sf"/>
</dbReference>
<dbReference type="Proteomes" id="UP000284547">
    <property type="component" value="Unassembled WGS sequence"/>
</dbReference>
<reference evidence="1 2" key="1">
    <citation type="submission" date="2018-08" db="EMBL/GenBank/DDBJ databases">
        <title>Flavobacterium tibetense sp. nov., isolated from a wetland YonghuCo on Tibetan Plateau.</title>
        <authorList>
            <person name="Phurbu D."/>
            <person name="Lu H."/>
            <person name="Xing P."/>
        </authorList>
    </citation>
    <scope>NUCLEOTIDE SEQUENCE [LARGE SCALE GENOMIC DNA]</scope>
    <source>
        <strain evidence="1 2">DJC</strain>
    </source>
</reference>
<dbReference type="EMBL" id="QWEY01000007">
    <property type="protein sequence ID" value="RGP36600.1"/>
    <property type="molecule type" value="Genomic_DNA"/>
</dbReference>
<name>A0A411Z0M2_9RHOB</name>
<keyword evidence="2" id="KW-1185">Reference proteome</keyword>